<evidence type="ECO:0000313" key="2">
    <source>
        <dbReference type="EMBL" id="TVY08798.1"/>
    </source>
</evidence>
<name>A0A559K9K0_9BACL</name>
<dbReference type="EMBL" id="VNJI01000020">
    <property type="protein sequence ID" value="TVY08798.1"/>
    <property type="molecule type" value="Genomic_DNA"/>
</dbReference>
<keyword evidence="3" id="KW-1185">Reference proteome</keyword>
<feature type="region of interest" description="Disordered" evidence="1">
    <location>
        <begin position="288"/>
        <end position="310"/>
    </location>
</feature>
<dbReference type="AlphaFoldDB" id="A0A559K9K0"/>
<proteinExistence type="predicted"/>
<evidence type="ECO:0008006" key="4">
    <source>
        <dbReference type="Google" id="ProtNLM"/>
    </source>
</evidence>
<comment type="caution">
    <text evidence="2">The sequence shown here is derived from an EMBL/GenBank/DDBJ whole genome shotgun (WGS) entry which is preliminary data.</text>
</comment>
<feature type="compositionally biased region" description="Low complexity" evidence="1">
    <location>
        <begin position="403"/>
        <end position="420"/>
    </location>
</feature>
<gene>
    <name evidence="2" type="ORF">FPZ49_17255</name>
</gene>
<accession>A0A559K9K0</accession>
<sequence length="731" mass="74685">MNISGLMRSFIGETKVAEPKALELKVGEVVKGTVLQSFSDQDALMSIGGVQVRAKLETPLKPGDVTMLQVQPESETGQVVLKPMQSSNVPIAEVSLGEVLKTVGLPDSPANRQLVQALHQAGISLTKENVQAFADLQTRMPTQQTQEQWLPSAVIAFQKGLPLTPETVLSVRQAVQGEPFHATLTQLEALVQQELGGEGEASLSPQTRELLQSARQLVQQVRDAAGQLIASAGDDAAAADDAATTVGGAVEAQPRGSQGGAVAGQQASATGAAAMTIGSQGVAEEASRAVVGNSQQSQQQVSKDGATAAGGQRAFVGDDVVDGASEGVHGVAQRAASGSDVAAAEPQQKVPAAVEGAPRGAADGAGVNRAAGAQLQAGDVDSQQKAAAPAGEPGAEAADGDSAEPLPQRAAAPGQQQPEAQPRRSAEQAPAGAADTPQRIGDGRAQGSPAAAEARTGASGAQTPPGEAGASPGGASAASAGAAPAAPAAPAAAPAPSSDGHVLGRLMKALGVEHEHDAMKLLESRTADPASSAASPADAKAADTLKSVLLQLSQADDISSSLKDSAQQAVQQITGQQLMLSQDRTAMFSHVTLFVPLMNANGEQTAAIHIQSRKGKNGSLDESNCRLVFDLQMKAMGDTMVDVQVVNRIVSLNIHNNLPFTQQLLEASKEEIAQGLASVGYQFISMKCSPYPEKVAADTSGTSTESRETKPATPITSVYTQKPYKGMDIRV</sequence>
<reference evidence="2 3" key="1">
    <citation type="submission" date="2019-07" db="EMBL/GenBank/DDBJ databases">
        <authorList>
            <person name="Kim J."/>
        </authorList>
    </citation>
    <scope>NUCLEOTIDE SEQUENCE [LARGE SCALE GENOMIC DNA]</scope>
    <source>
        <strain evidence="2 3">JC52</strain>
    </source>
</reference>
<dbReference type="RefSeq" id="WP_144849097.1">
    <property type="nucleotide sequence ID" value="NZ_VNJI01000020.1"/>
</dbReference>
<organism evidence="2 3">
    <name type="scientific">Paenibacillus cremeus</name>
    <dbReference type="NCBI Taxonomy" id="2163881"/>
    <lineage>
        <taxon>Bacteria</taxon>
        <taxon>Bacillati</taxon>
        <taxon>Bacillota</taxon>
        <taxon>Bacilli</taxon>
        <taxon>Bacillales</taxon>
        <taxon>Paenibacillaceae</taxon>
        <taxon>Paenibacillus</taxon>
    </lineage>
</organism>
<evidence type="ECO:0000313" key="3">
    <source>
        <dbReference type="Proteomes" id="UP000317036"/>
    </source>
</evidence>
<dbReference type="OrthoDB" id="2351076at2"/>
<evidence type="ECO:0000256" key="1">
    <source>
        <dbReference type="SAM" id="MobiDB-lite"/>
    </source>
</evidence>
<feature type="compositionally biased region" description="Low complexity" evidence="1">
    <location>
        <begin position="447"/>
        <end position="481"/>
    </location>
</feature>
<protein>
    <recommendedName>
        <fullName evidence="4">Flagellar hook-length control protein FliK</fullName>
    </recommendedName>
</protein>
<dbReference type="Proteomes" id="UP000317036">
    <property type="component" value="Unassembled WGS sequence"/>
</dbReference>
<feature type="region of interest" description="Disordered" evidence="1">
    <location>
        <begin position="331"/>
        <end position="481"/>
    </location>
</feature>
<feature type="compositionally biased region" description="Low complexity" evidence="1">
    <location>
        <begin position="386"/>
        <end position="397"/>
    </location>
</feature>